<evidence type="ECO:0000313" key="2">
    <source>
        <dbReference type="Proteomes" id="UP001555826"/>
    </source>
</evidence>
<sequence length="82" mass="8368">MLIDCDSCTARPLACSECVVSVLLGPPQERSLDAEEVGAVEVLAASGLVPPLRLQTGPAHRSPRVARVVGLPSAPAPGRQAG</sequence>
<proteinExistence type="predicted"/>
<keyword evidence="2" id="KW-1185">Reference proteome</keyword>
<gene>
    <name evidence="1" type="ORF">AB1207_01660</name>
</gene>
<dbReference type="EMBL" id="JBFNQN010000001">
    <property type="protein sequence ID" value="MEW9263443.1"/>
    <property type="molecule type" value="Genomic_DNA"/>
</dbReference>
<organism evidence="1 2">
    <name type="scientific">Kineococcus endophyticus</name>
    <dbReference type="NCBI Taxonomy" id="1181883"/>
    <lineage>
        <taxon>Bacteria</taxon>
        <taxon>Bacillati</taxon>
        <taxon>Actinomycetota</taxon>
        <taxon>Actinomycetes</taxon>
        <taxon>Kineosporiales</taxon>
        <taxon>Kineosporiaceae</taxon>
        <taxon>Kineococcus</taxon>
    </lineage>
</organism>
<accession>A0ABV3P1G1</accession>
<evidence type="ECO:0000313" key="1">
    <source>
        <dbReference type="EMBL" id="MEW9263443.1"/>
    </source>
</evidence>
<reference evidence="1 2" key="1">
    <citation type="submission" date="2024-07" db="EMBL/GenBank/DDBJ databases">
        <authorList>
            <person name="Thanompreechachai J."/>
            <person name="Duangmal K."/>
        </authorList>
    </citation>
    <scope>NUCLEOTIDE SEQUENCE [LARGE SCALE GENOMIC DNA]</scope>
    <source>
        <strain evidence="1 2">KCTC 19886</strain>
    </source>
</reference>
<comment type="caution">
    <text evidence="1">The sequence shown here is derived from an EMBL/GenBank/DDBJ whole genome shotgun (WGS) entry which is preliminary data.</text>
</comment>
<dbReference type="Proteomes" id="UP001555826">
    <property type="component" value="Unassembled WGS sequence"/>
</dbReference>
<name>A0ABV3P1G1_9ACTN</name>
<evidence type="ECO:0008006" key="3">
    <source>
        <dbReference type="Google" id="ProtNLM"/>
    </source>
</evidence>
<protein>
    <recommendedName>
        <fullName evidence="3">4Fe-4S ferredoxin-type domain-containing protein</fullName>
    </recommendedName>
</protein>
<dbReference type="RefSeq" id="WP_367636026.1">
    <property type="nucleotide sequence ID" value="NZ_JBFNQN010000001.1"/>
</dbReference>